<evidence type="ECO:0000256" key="4">
    <source>
        <dbReference type="ARBA" id="ARBA00022989"/>
    </source>
</evidence>
<feature type="transmembrane region" description="Helical" evidence="6">
    <location>
        <begin position="159"/>
        <end position="180"/>
    </location>
</feature>
<feature type="transmembrane region" description="Helical" evidence="6">
    <location>
        <begin position="275"/>
        <end position="293"/>
    </location>
</feature>
<dbReference type="PANTHER" id="PTHR21716:SF68">
    <property type="entry name" value="TRANSPORT PROTEIN YTVI-RELATED"/>
    <property type="match status" value="1"/>
</dbReference>
<dbReference type="Proteomes" id="UP000095209">
    <property type="component" value="Unassembled WGS sequence"/>
</dbReference>
<comment type="similarity">
    <text evidence="2">Belongs to the autoinducer-2 exporter (AI-2E) (TC 2.A.86) family.</text>
</comment>
<organism evidence="7 8">
    <name type="scientific">Bacillus solimangrovi</name>
    <dbReference type="NCBI Taxonomy" id="1305675"/>
    <lineage>
        <taxon>Bacteria</taxon>
        <taxon>Bacillati</taxon>
        <taxon>Bacillota</taxon>
        <taxon>Bacilli</taxon>
        <taxon>Bacillales</taxon>
        <taxon>Bacillaceae</taxon>
        <taxon>Bacillus</taxon>
    </lineage>
</organism>
<dbReference type="AlphaFoldDB" id="A0A1E5LIK4"/>
<dbReference type="NCBIfam" id="TIGR02872">
    <property type="entry name" value="spore_ytvI"/>
    <property type="match status" value="1"/>
</dbReference>
<name>A0A1E5LIK4_9BACI</name>
<comment type="subcellular location">
    <subcellularLocation>
        <location evidence="1">Membrane</location>
        <topology evidence="1">Multi-pass membrane protein</topology>
    </subcellularLocation>
</comment>
<evidence type="ECO:0000256" key="5">
    <source>
        <dbReference type="ARBA" id="ARBA00023136"/>
    </source>
</evidence>
<feature type="transmembrane region" description="Helical" evidence="6">
    <location>
        <begin position="33"/>
        <end position="51"/>
    </location>
</feature>
<protein>
    <submittedName>
        <fullName evidence="7">Sporulation integral membrane protein YtvI</fullName>
    </submittedName>
</protein>
<evidence type="ECO:0000313" key="7">
    <source>
        <dbReference type="EMBL" id="OEH93919.1"/>
    </source>
</evidence>
<feature type="transmembrane region" description="Helical" evidence="6">
    <location>
        <begin position="60"/>
        <end position="81"/>
    </location>
</feature>
<feature type="transmembrane region" description="Helical" evidence="6">
    <location>
        <begin position="212"/>
        <end position="235"/>
    </location>
</feature>
<gene>
    <name evidence="7" type="ORF">BFG57_10640</name>
</gene>
<feature type="transmembrane region" description="Helical" evidence="6">
    <location>
        <begin position="241"/>
        <end position="263"/>
    </location>
</feature>
<comment type="caution">
    <text evidence="7">The sequence shown here is derived from an EMBL/GenBank/DDBJ whole genome shotgun (WGS) entry which is preliminary data.</text>
</comment>
<evidence type="ECO:0000256" key="6">
    <source>
        <dbReference type="SAM" id="Phobius"/>
    </source>
</evidence>
<accession>A0A1E5LIK4</accession>
<dbReference type="InterPro" id="IPR002549">
    <property type="entry name" value="AI-2E-like"/>
</dbReference>
<evidence type="ECO:0000256" key="3">
    <source>
        <dbReference type="ARBA" id="ARBA00022692"/>
    </source>
</evidence>
<dbReference type="Pfam" id="PF01594">
    <property type="entry name" value="AI-2E_transport"/>
    <property type="match status" value="1"/>
</dbReference>
<feature type="transmembrane region" description="Helical" evidence="6">
    <location>
        <begin position="9"/>
        <end position="27"/>
    </location>
</feature>
<evidence type="ECO:0000313" key="8">
    <source>
        <dbReference type="Proteomes" id="UP000095209"/>
    </source>
</evidence>
<reference evidence="7 8" key="1">
    <citation type="submission" date="2016-08" db="EMBL/GenBank/DDBJ databases">
        <title>Genome of Bacillus solimangrovi GH2-4.</title>
        <authorList>
            <person name="Lim S."/>
            <person name="Kim B.-C."/>
        </authorList>
    </citation>
    <scope>NUCLEOTIDE SEQUENCE [LARGE SCALE GENOMIC DNA]</scope>
    <source>
        <strain evidence="7 8">GH2-4</strain>
    </source>
</reference>
<dbReference type="InterPro" id="IPR014227">
    <property type="entry name" value="YtvI-like"/>
</dbReference>
<dbReference type="PANTHER" id="PTHR21716">
    <property type="entry name" value="TRANSMEMBRANE PROTEIN"/>
    <property type="match status" value="1"/>
</dbReference>
<proteinExistence type="inferred from homology"/>
<evidence type="ECO:0000256" key="2">
    <source>
        <dbReference type="ARBA" id="ARBA00009773"/>
    </source>
</evidence>
<keyword evidence="8" id="KW-1185">Reference proteome</keyword>
<dbReference type="STRING" id="1305675.BFG57_10640"/>
<keyword evidence="3 6" id="KW-0812">Transmembrane</keyword>
<dbReference type="RefSeq" id="WP_069716063.1">
    <property type="nucleotide sequence ID" value="NZ_MJEH01000007.1"/>
</dbReference>
<dbReference type="OrthoDB" id="9774361at2"/>
<keyword evidence="5 6" id="KW-0472">Membrane</keyword>
<evidence type="ECO:0000256" key="1">
    <source>
        <dbReference type="ARBA" id="ARBA00004141"/>
    </source>
</evidence>
<feature type="transmembrane region" description="Helical" evidence="6">
    <location>
        <begin position="313"/>
        <end position="337"/>
    </location>
</feature>
<dbReference type="GO" id="GO:0055085">
    <property type="term" value="P:transmembrane transport"/>
    <property type="evidence" value="ECO:0007669"/>
    <property type="project" value="TreeGrafter"/>
</dbReference>
<keyword evidence="4 6" id="KW-1133">Transmembrane helix</keyword>
<sequence>MSKFFSSRFIIIIVTLAIIIGISLWVLPNAVPLIIAFITALILDPLVRLATRRLNIKRSLAVLLTFILFLCFLGASSYFIVTKVVTEVVKIGENAPVYINEISDAFSKLEANFSDASEDLPQEFVDEINNQVTVLLSDAKNVLTEYDTVKKLTGIIANIPNYLVSLVVYLIALFLFMIAIPNIKKEFYTFLTPETADKVTFMTSRLSYVISGFFKAQFLVSIIIFIVSFIGLLIIAPEVAFIMSLIIWIIDFIPIIGSIAILAPWSIFHLLTGDIALGTKLAILAAILLIIRRTVEPKVMGHHIGLSPLSTLIAMYLGLKLLGFLGFFIGPVILIAFNSAREAGIIKLNFKI</sequence>
<dbReference type="GO" id="GO:0016020">
    <property type="term" value="C:membrane"/>
    <property type="evidence" value="ECO:0007669"/>
    <property type="project" value="UniProtKB-SubCell"/>
</dbReference>
<dbReference type="EMBL" id="MJEH01000007">
    <property type="protein sequence ID" value="OEH93919.1"/>
    <property type="molecule type" value="Genomic_DNA"/>
</dbReference>